<dbReference type="PANTHER" id="PTHR24126">
    <property type="entry name" value="ANKYRIN REPEAT, PH AND SEC7 DOMAIN CONTAINING PROTEIN SECG-RELATED"/>
    <property type="match status" value="1"/>
</dbReference>
<keyword evidence="2" id="KW-0677">Repeat</keyword>
<keyword evidence="3 6" id="KW-0040">ANK repeat</keyword>
<feature type="repeat" description="ANK" evidence="6">
    <location>
        <begin position="184"/>
        <end position="216"/>
    </location>
</feature>
<evidence type="ECO:0000256" key="1">
    <source>
        <dbReference type="ARBA" id="ARBA00004123"/>
    </source>
</evidence>
<dbReference type="InterPro" id="IPR036770">
    <property type="entry name" value="Ankyrin_rpt-contain_sf"/>
</dbReference>
<evidence type="ECO:0000313" key="7">
    <source>
        <dbReference type="EMBL" id="ROL48438.1"/>
    </source>
</evidence>
<keyword evidence="8" id="KW-1185">Reference proteome</keyword>
<dbReference type="SUPFAM" id="SSF48403">
    <property type="entry name" value="Ankyrin repeat"/>
    <property type="match status" value="1"/>
</dbReference>
<dbReference type="GO" id="GO:0005634">
    <property type="term" value="C:nucleus"/>
    <property type="evidence" value="ECO:0007669"/>
    <property type="project" value="UniProtKB-SubCell"/>
</dbReference>
<protein>
    <recommendedName>
        <fullName evidence="5">Ankyrin repeat domain-containing protein 1</fullName>
    </recommendedName>
</protein>
<feature type="repeat" description="ANK" evidence="6">
    <location>
        <begin position="217"/>
        <end position="249"/>
    </location>
</feature>
<feature type="repeat" description="ANK" evidence="6">
    <location>
        <begin position="127"/>
        <end position="159"/>
    </location>
</feature>
<accession>A0A3N0YRY0</accession>
<dbReference type="PROSITE" id="PS50088">
    <property type="entry name" value="ANK_REPEAT"/>
    <property type="match status" value="4"/>
</dbReference>
<dbReference type="PANTHER" id="PTHR24126:SF7">
    <property type="entry name" value="ANKYRIN REPEAT DOMAIN-CONTAINING PROTEIN 1"/>
    <property type="match status" value="1"/>
</dbReference>
<keyword evidence="4" id="KW-0539">Nucleus</keyword>
<sequence>MQQDYGMFMQVTDITSGNKEQDDPVSQKYPSEQCKTVDHHLKTHNNLQCDSEDGFNTENSTNDLQEILEGSQKTKRSTSVYKTEHEQEIVNDFVDEDDFLKAALDNKLPMIKSYLARGADPDACDNFNRTALHRACSQGNLEIVNALLEACASIENKDKYIYSVDSNLDNTMELTVLSWLFNKLQATEVHWACRGGSLPVLEALLNHGAKLDSRDKLRSTPLHVAVRTGHYDCAEHLIHCGADVNAKDIEGDTPMHDAVRLNRFKLIQLLLMHRGDLKLKNCEGKSPMDSVCEWQNGAKTIFDNFKDGKK</sequence>
<evidence type="ECO:0000256" key="6">
    <source>
        <dbReference type="PROSITE-ProRule" id="PRU00023"/>
    </source>
</evidence>
<dbReference type="InterPro" id="IPR002110">
    <property type="entry name" value="Ankyrin_rpt"/>
</dbReference>
<dbReference type="GO" id="GO:0005737">
    <property type="term" value="C:cytoplasm"/>
    <property type="evidence" value="ECO:0007669"/>
    <property type="project" value="UniProtKB-ARBA"/>
</dbReference>
<evidence type="ECO:0000313" key="8">
    <source>
        <dbReference type="Proteomes" id="UP000281406"/>
    </source>
</evidence>
<dbReference type="GO" id="GO:0006357">
    <property type="term" value="P:regulation of transcription by RNA polymerase II"/>
    <property type="evidence" value="ECO:0007669"/>
    <property type="project" value="TreeGrafter"/>
</dbReference>
<dbReference type="OrthoDB" id="426293at2759"/>
<feature type="repeat" description="ANK" evidence="6">
    <location>
        <begin position="250"/>
        <end position="282"/>
    </location>
</feature>
<gene>
    <name evidence="7" type="ORF">DPX16_22763</name>
</gene>
<dbReference type="Pfam" id="PF12796">
    <property type="entry name" value="Ank_2"/>
    <property type="match status" value="1"/>
</dbReference>
<evidence type="ECO:0000256" key="4">
    <source>
        <dbReference type="ARBA" id="ARBA00023242"/>
    </source>
</evidence>
<dbReference type="Gene3D" id="1.25.40.20">
    <property type="entry name" value="Ankyrin repeat-containing domain"/>
    <property type="match status" value="2"/>
</dbReference>
<dbReference type="Proteomes" id="UP000281406">
    <property type="component" value="Unassembled WGS sequence"/>
</dbReference>
<reference evidence="7 8" key="1">
    <citation type="submission" date="2018-10" db="EMBL/GenBank/DDBJ databases">
        <title>Genome assembly for a Yunnan-Guizhou Plateau 3E fish, Anabarilius grahami (Regan), and its evolutionary and genetic applications.</title>
        <authorList>
            <person name="Jiang W."/>
        </authorList>
    </citation>
    <scope>NUCLEOTIDE SEQUENCE [LARGE SCALE GENOMIC DNA]</scope>
    <source>
        <strain evidence="7">AG-KIZ</strain>
        <tissue evidence="7">Muscle</tissue>
    </source>
</reference>
<evidence type="ECO:0000256" key="5">
    <source>
        <dbReference type="ARBA" id="ARBA00039564"/>
    </source>
</evidence>
<dbReference type="PRINTS" id="PR01415">
    <property type="entry name" value="ANKYRIN"/>
</dbReference>
<proteinExistence type="predicted"/>
<dbReference type="PROSITE" id="PS50297">
    <property type="entry name" value="ANK_REP_REGION"/>
    <property type="match status" value="4"/>
</dbReference>
<dbReference type="GO" id="GO:0061629">
    <property type="term" value="F:RNA polymerase II-specific DNA-binding transcription factor binding"/>
    <property type="evidence" value="ECO:0007669"/>
    <property type="project" value="TreeGrafter"/>
</dbReference>
<name>A0A3N0YRY0_ANAGA</name>
<organism evidence="7 8">
    <name type="scientific">Anabarilius grahami</name>
    <name type="common">Kanglang fish</name>
    <name type="synonym">Barilius grahami</name>
    <dbReference type="NCBI Taxonomy" id="495550"/>
    <lineage>
        <taxon>Eukaryota</taxon>
        <taxon>Metazoa</taxon>
        <taxon>Chordata</taxon>
        <taxon>Craniata</taxon>
        <taxon>Vertebrata</taxon>
        <taxon>Euteleostomi</taxon>
        <taxon>Actinopterygii</taxon>
        <taxon>Neopterygii</taxon>
        <taxon>Teleostei</taxon>
        <taxon>Ostariophysi</taxon>
        <taxon>Cypriniformes</taxon>
        <taxon>Xenocyprididae</taxon>
        <taxon>Xenocypridinae</taxon>
        <taxon>Xenocypridinae incertae sedis</taxon>
        <taxon>Anabarilius</taxon>
    </lineage>
</organism>
<evidence type="ECO:0000256" key="3">
    <source>
        <dbReference type="ARBA" id="ARBA00023043"/>
    </source>
</evidence>
<dbReference type="Pfam" id="PF13637">
    <property type="entry name" value="Ank_4"/>
    <property type="match status" value="1"/>
</dbReference>
<dbReference type="AlphaFoldDB" id="A0A3N0YRY0"/>
<dbReference type="SMART" id="SM00248">
    <property type="entry name" value="ANK"/>
    <property type="match status" value="4"/>
</dbReference>
<comment type="subcellular location">
    <subcellularLocation>
        <location evidence="1">Nucleus</location>
    </subcellularLocation>
</comment>
<dbReference type="EMBL" id="RJVU01030023">
    <property type="protein sequence ID" value="ROL48438.1"/>
    <property type="molecule type" value="Genomic_DNA"/>
</dbReference>
<comment type="caution">
    <text evidence="7">The sequence shown here is derived from an EMBL/GenBank/DDBJ whole genome shotgun (WGS) entry which is preliminary data.</text>
</comment>
<evidence type="ECO:0000256" key="2">
    <source>
        <dbReference type="ARBA" id="ARBA00022737"/>
    </source>
</evidence>